<dbReference type="PIRSF" id="PIRSF006707">
    <property type="entry name" value="MJ1563"/>
    <property type="match status" value="1"/>
</dbReference>
<proteinExistence type="inferred from homology"/>
<dbReference type="InterPro" id="IPR036390">
    <property type="entry name" value="WH_DNA-bd_sf"/>
</dbReference>
<dbReference type="PANTHER" id="PTHR38465">
    <property type="entry name" value="HTH-TYPE TRANSCRIPTIONAL REGULATOR MJ1563-RELATED"/>
    <property type="match status" value="1"/>
</dbReference>
<dbReference type="InterPro" id="IPR052362">
    <property type="entry name" value="HTH-GbsR_regulator"/>
</dbReference>
<comment type="similarity">
    <text evidence="4">Belongs to the GbsR family.</text>
</comment>
<keyword evidence="6" id="KW-1185">Reference proteome</keyword>
<accession>A0AAE2SAK8</accession>
<name>A0AAE2SAK8_9BACT</name>
<evidence type="ECO:0000256" key="1">
    <source>
        <dbReference type="ARBA" id="ARBA00023015"/>
    </source>
</evidence>
<dbReference type="PANTHER" id="PTHR38465:SF1">
    <property type="entry name" value="HTH-TYPE TRANSCRIPTIONAL REGULATOR MJ1563-RELATED"/>
    <property type="match status" value="1"/>
</dbReference>
<comment type="caution">
    <text evidence="5">The sequence shown here is derived from an EMBL/GenBank/DDBJ whole genome shotgun (WGS) entry which is preliminary data.</text>
</comment>
<dbReference type="InterPro" id="IPR026282">
    <property type="entry name" value="MJ1563"/>
</dbReference>
<sequence>MKGNTENTTPKLDEVRDGFIAQWGAFGSQWGINRTMAQIHALLMTGTDALSTDEVMEKLTISRGNAHTNLKELVSWGLVRIIVRKGERKEFFEAEKDVWKIFTIILRERQRREIDPALELLRDCQQETKDLKGTEAEAFRNQVKELEQFVSFARNVGGKVGKLSYGPAMKLAAKVLG</sequence>
<evidence type="ECO:0000313" key="6">
    <source>
        <dbReference type="Proteomes" id="UP000634206"/>
    </source>
</evidence>
<dbReference type="EMBL" id="JAENIG010000003">
    <property type="protein sequence ID" value="MBK1854555.1"/>
    <property type="molecule type" value="Genomic_DNA"/>
</dbReference>
<keyword evidence="3 4" id="KW-0804">Transcription</keyword>
<organism evidence="5 6">
    <name type="scientific">Oceaniferula flava</name>
    <dbReference type="NCBI Taxonomy" id="2800421"/>
    <lineage>
        <taxon>Bacteria</taxon>
        <taxon>Pseudomonadati</taxon>
        <taxon>Verrucomicrobiota</taxon>
        <taxon>Verrucomicrobiia</taxon>
        <taxon>Verrucomicrobiales</taxon>
        <taxon>Verrucomicrobiaceae</taxon>
        <taxon>Oceaniferula</taxon>
    </lineage>
</organism>
<dbReference type="Gene3D" id="1.10.10.10">
    <property type="entry name" value="Winged helix-like DNA-binding domain superfamily/Winged helix DNA-binding domain"/>
    <property type="match status" value="1"/>
</dbReference>
<dbReference type="SUPFAM" id="SSF46785">
    <property type="entry name" value="Winged helix' DNA-binding domain"/>
    <property type="match status" value="1"/>
</dbReference>
<keyword evidence="1 4" id="KW-0805">Transcription regulation</keyword>
<dbReference type="RefSeq" id="WP_309489162.1">
    <property type="nucleotide sequence ID" value="NZ_JAENIG010000003.1"/>
</dbReference>
<evidence type="ECO:0000256" key="2">
    <source>
        <dbReference type="ARBA" id="ARBA00023125"/>
    </source>
</evidence>
<evidence type="ECO:0000256" key="3">
    <source>
        <dbReference type="ARBA" id="ARBA00023163"/>
    </source>
</evidence>
<evidence type="ECO:0000313" key="5">
    <source>
        <dbReference type="EMBL" id="MBK1854555.1"/>
    </source>
</evidence>
<evidence type="ECO:0000256" key="4">
    <source>
        <dbReference type="PIRNR" id="PIRNR006707"/>
    </source>
</evidence>
<keyword evidence="2 4" id="KW-0238">DNA-binding</keyword>
<dbReference type="AlphaFoldDB" id="A0AAE2SAK8"/>
<gene>
    <name evidence="5" type="ORF">JIN83_06265</name>
</gene>
<dbReference type="GO" id="GO:0003677">
    <property type="term" value="F:DNA binding"/>
    <property type="evidence" value="ECO:0007669"/>
    <property type="project" value="UniProtKB-UniRule"/>
</dbReference>
<reference evidence="5" key="1">
    <citation type="submission" date="2021-01" db="EMBL/GenBank/DDBJ databases">
        <title>Modified the classification status of verrucomicrobia.</title>
        <authorList>
            <person name="Feng X."/>
        </authorList>
    </citation>
    <scope>NUCLEOTIDE SEQUENCE</scope>
    <source>
        <strain evidence="5">5K15</strain>
    </source>
</reference>
<dbReference type="Proteomes" id="UP000634206">
    <property type="component" value="Unassembled WGS sequence"/>
</dbReference>
<dbReference type="InterPro" id="IPR036388">
    <property type="entry name" value="WH-like_DNA-bd_sf"/>
</dbReference>
<protein>
    <recommendedName>
        <fullName evidence="4">HTH-type transcriptional regulator</fullName>
    </recommendedName>
</protein>